<dbReference type="GO" id="GO:0008528">
    <property type="term" value="F:G protein-coupled peptide receptor activity"/>
    <property type="evidence" value="ECO:0007669"/>
    <property type="project" value="TreeGrafter"/>
</dbReference>
<feature type="transmembrane region" description="Helical" evidence="5">
    <location>
        <begin position="136"/>
        <end position="154"/>
    </location>
</feature>
<protein>
    <submittedName>
        <fullName evidence="6">GM26653</fullName>
    </submittedName>
</protein>
<evidence type="ECO:0000256" key="1">
    <source>
        <dbReference type="ARBA" id="ARBA00004141"/>
    </source>
</evidence>
<dbReference type="InterPro" id="IPR000832">
    <property type="entry name" value="GPCR_2_secretin-like"/>
</dbReference>
<reference evidence="6 7" key="1">
    <citation type="journal article" date="2007" name="Nature">
        <title>Evolution of genes and genomes on the Drosophila phylogeny.</title>
        <authorList>
            <consortium name="Drosophila 12 Genomes Consortium"/>
            <person name="Clark A.G."/>
            <person name="Eisen M.B."/>
            <person name="Smith D.R."/>
            <person name="Bergman C.M."/>
            <person name="Oliver B."/>
            <person name="Markow T.A."/>
            <person name="Kaufman T.C."/>
            <person name="Kellis M."/>
            <person name="Gelbart W."/>
            <person name="Iyer V.N."/>
            <person name="Pollard D.A."/>
            <person name="Sackton T.B."/>
            <person name="Larracuente A.M."/>
            <person name="Singh N.D."/>
            <person name="Abad J.P."/>
            <person name="Abt D.N."/>
            <person name="Adryan B."/>
            <person name="Aguade M."/>
            <person name="Akashi H."/>
            <person name="Anderson W.W."/>
            <person name="Aquadro C.F."/>
            <person name="Ardell D.H."/>
            <person name="Arguello R."/>
            <person name="Artieri C.G."/>
            <person name="Barbash D.A."/>
            <person name="Barker D."/>
            <person name="Barsanti P."/>
            <person name="Batterham P."/>
            <person name="Batzoglou S."/>
            <person name="Begun D."/>
            <person name="Bhutkar A."/>
            <person name="Blanco E."/>
            <person name="Bosak S.A."/>
            <person name="Bradley R.K."/>
            <person name="Brand A.D."/>
            <person name="Brent M.R."/>
            <person name="Brooks A.N."/>
            <person name="Brown R.H."/>
            <person name="Butlin R.K."/>
            <person name="Caggese C."/>
            <person name="Calvi B.R."/>
            <person name="Bernardo de Carvalho A."/>
            <person name="Caspi A."/>
            <person name="Castrezana S."/>
            <person name="Celniker S.E."/>
            <person name="Chang J.L."/>
            <person name="Chapple C."/>
            <person name="Chatterji S."/>
            <person name="Chinwalla A."/>
            <person name="Civetta A."/>
            <person name="Clifton S.W."/>
            <person name="Comeron J.M."/>
            <person name="Costello J.C."/>
            <person name="Coyne J.A."/>
            <person name="Daub J."/>
            <person name="David R.G."/>
            <person name="Delcher A.L."/>
            <person name="Delehaunty K."/>
            <person name="Do C.B."/>
            <person name="Ebling H."/>
            <person name="Edwards K."/>
            <person name="Eickbush T."/>
            <person name="Evans J.D."/>
            <person name="Filipski A."/>
            <person name="Findeiss S."/>
            <person name="Freyhult E."/>
            <person name="Fulton L."/>
            <person name="Fulton R."/>
            <person name="Garcia A.C."/>
            <person name="Gardiner A."/>
            <person name="Garfield D.A."/>
            <person name="Garvin B.E."/>
            <person name="Gibson G."/>
            <person name="Gilbert D."/>
            <person name="Gnerre S."/>
            <person name="Godfrey J."/>
            <person name="Good R."/>
            <person name="Gotea V."/>
            <person name="Gravely B."/>
            <person name="Greenberg A.J."/>
            <person name="Griffiths-Jones S."/>
            <person name="Gross S."/>
            <person name="Guigo R."/>
            <person name="Gustafson E.A."/>
            <person name="Haerty W."/>
            <person name="Hahn M.W."/>
            <person name="Halligan D.L."/>
            <person name="Halpern A.L."/>
            <person name="Halter G.M."/>
            <person name="Han M.V."/>
            <person name="Heger A."/>
            <person name="Hillier L."/>
            <person name="Hinrichs A.S."/>
            <person name="Holmes I."/>
            <person name="Hoskins R.A."/>
            <person name="Hubisz M.J."/>
            <person name="Hultmark D."/>
            <person name="Huntley M.A."/>
            <person name="Jaffe D.B."/>
            <person name="Jagadeeshan S."/>
            <person name="Jeck W.R."/>
            <person name="Johnson J."/>
            <person name="Jones C.D."/>
            <person name="Jordan W.C."/>
            <person name="Karpen G.H."/>
            <person name="Kataoka E."/>
            <person name="Keightley P.D."/>
            <person name="Kheradpour P."/>
            <person name="Kirkness E.F."/>
            <person name="Koerich L.B."/>
            <person name="Kristiansen K."/>
            <person name="Kudrna D."/>
            <person name="Kulathinal R.J."/>
            <person name="Kumar S."/>
            <person name="Kwok R."/>
            <person name="Lander E."/>
            <person name="Langley C.H."/>
            <person name="Lapoint R."/>
            <person name="Lazzaro B.P."/>
            <person name="Lee S.J."/>
            <person name="Levesque L."/>
            <person name="Li R."/>
            <person name="Lin C.F."/>
            <person name="Lin M.F."/>
            <person name="Lindblad-Toh K."/>
            <person name="Llopart A."/>
            <person name="Long M."/>
            <person name="Low L."/>
            <person name="Lozovsky E."/>
            <person name="Lu J."/>
            <person name="Luo M."/>
            <person name="Machado C.A."/>
            <person name="Makalowski W."/>
            <person name="Marzo M."/>
            <person name="Matsuda M."/>
            <person name="Matzkin L."/>
            <person name="McAllister B."/>
            <person name="McBride C.S."/>
            <person name="McKernan B."/>
            <person name="McKernan K."/>
            <person name="Mendez-Lago M."/>
            <person name="Minx P."/>
            <person name="Mollenhauer M.U."/>
            <person name="Montooth K."/>
            <person name="Mount S.M."/>
            <person name="Mu X."/>
            <person name="Myers E."/>
            <person name="Negre B."/>
            <person name="Newfeld S."/>
            <person name="Nielsen R."/>
            <person name="Noor M.A."/>
            <person name="O'Grady P."/>
            <person name="Pachter L."/>
            <person name="Papaceit M."/>
            <person name="Parisi M.J."/>
            <person name="Parisi M."/>
            <person name="Parts L."/>
            <person name="Pedersen J.S."/>
            <person name="Pesole G."/>
            <person name="Phillippy A.M."/>
            <person name="Ponting C.P."/>
            <person name="Pop M."/>
            <person name="Porcelli D."/>
            <person name="Powell J.R."/>
            <person name="Prohaska S."/>
            <person name="Pruitt K."/>
            <person name="Puig M."/>
            <person name="Quesneville H."/>
            <person name="Ram K.R."/>
            <person name="Rand D."/>
            <person name="Rasmussen M.D."/>
            <person name="Reed L.K."/>
            <person name="Reenan R."/>
            <person name="Reily A."/>
            <person name="Remington K.A."/>
            <person name="Rieger T.T."/>
            <person name="Ritchie M.G."/>
            <person name="Robin C."/>
            <person name="Rogers Y.H."/>
            <person name="Rohde C."/>
            <person name="Rozas J."/>
            <person name="Rubenfield M.J."/>
            <person name="Ruiz A."/>
            <person name="Russo S."/>
            <person name="Salzberg S.L."/>
            <person name="Sanchez-Gracia A."/>
            <person name="Saranga D.J."/>
            <person name="Sato H."/>
            <person name="Schaeffer S.W."/>
            <person name="Schatz M.C."/>
            <person name="Schlenke T."/>
            <person name="Schwartz R."/>
            <person name="Segarra C."/>
            <person name="Singh R.S."/>
            <person name="Sirot L."/>
            <person name="Sirota M."/>
            <person name="Sisneros N.B."/>
            <person name="Smith C.D."/>
            <person name="Smith T.F."/>
            <person name="Spieth J."/>
            <person name="Stage D.E."/>
            <person name="Stark A."/>
            <person name="Stephan W."/>
            <person name="Strausberg R.L."/>
            <person name="Strempel S."/>
            <person name="Sturgill D."/>
            <person name="Sutton G."/>
            <person name="Sutton G.G."/>
            <person name="Tao W."/>
            <person name="Teichmann S."/>
            <person name="Tobari Y.N."/>
            <person name="Tomimura Y."/>
            <person name="Tsolas J.M."/>
            <person name="Valente V.L."/>
            <person name="Venter E."/>
            <person name="Venter J.C."/>
            <person name="Vicario S."/>
            <person name="Vieira F.G."/>
            <person name="Vilella A.J."/>
            <person name="Villasante A."/>
            <person name="Walenz B."/>
            <person name="Wang J."/>
            <person name="Wasserman M."/>
            <person name="Watts T."/>
            <person name="Wilson D."/>
            <person name="Wilson R.K."/>
            <person name="Wing R.A."/>
            <person name="Wolfner M.F."/>
            <person name="Wong A."/>
            <person name="Wong G.K."/>
            <person name="Wu C.I."/>
            <person name="Wu G."/>
            <person name="Yamamoto D."/>
            <person name="Yang H.P."/>
            <person name="Yang S.P."/>
            <person name="Yorke J.A."/>
            <person name="Yoshida K."/>
            <person name="Zdobnov E."/>
            <person name="Zhang P."/>
            <person name="Zhang Y."/>
            <person name="Zimin A.V."/>
            <person name="Baldwin J."/>
            <person name="Abdouelleil A."/>
            <person name="Abdulkadir J."/>
            <person name="Abebe A."/>
            <person name="Abera B."/>
            <person name="Abreu J."/>
            <person name="Acer S.C."/>
            <person name="Aftuck L."/>
            <person name="Alexander A."/>
            <person name="An P."/>
            <person name="Anderson E."/>
            <person name="Anderson S."/>
            <person name="Arachi H."/>
            <person name="Azer M."/>
            <person name="Bachantsang P."/>
            <person name="Barry A."/>
            <person name="Bayul T."/>
            <person name="Berlin A."/>
            <person name="Bessette D."/>
            <person name="Bloom T."/>
            <person name="Blye J."/>
            <person name="Boguslavskiy L."/>
            <person name="Bonnet C."/>
            <person name="Boukhgalter B."/>
            <person name="Bourzgui I."/>
            <person name="Brown A."/>
            <person name="Cahill P."/>
            <person name="Channer S."/>
            <person name="Cheshatsang Y."/>
            <person name="Chuda L."/>
            <person name="Citroen M."/>
            <person name="Collymore A."/>
            <person name="Cooke P."/>
            <person name="Costello M."/>
            <person name="D'Aco K."/>
            <person name="Daza R."/>
            <person name="De Haan G."/>
            <person name="DeGray S."/>
            <person name="DeMaso C."/>
            <person name="Dhargay N."/>
            <person name="Dooley K."/>
            <person name="Dooley E."/>
            <person name="Doricent M."/>
            <person name="Dorje P."/>
            <person name="Dorjee K."/>
            <person name="Dupes A."/>
            <person name="Elong R."/>
            <person name="Falk J."/>
            <person name="Farina A."/>
            <person name="Faro S."/>
            <person name="Ferguson D."/>
            <person name="Fisher S."/>
            <person name="Foley C.D."/>
            <person name="Franke A."/>
            <person name="Friedrich D."/>
            <person name="Gadbois L."/>
            <person name="Gearin G."/>
            <person name="Gearin C.R."/>
            <person name="Giannoukos G."/>
            <person name="Goode T."/>
            <person name="Graham J."/>
            <person name="Grandbois E."/>
            <person name="Grewal S."/>
            <person name="Gyaltsen K."/>
            <person name="Hafez N."/>
            <person name="Hagos B."/>
            <person name="Hall J."/>
            <person name="Henson C."/>
            <person name="Hollinger A."/>
            <person name="Honan T."/>
            <person name="Huard M.D."/>
            <person name="Hughes L."/>
            <person name="Hurhula B."/>
            <person name="Husby M.E."/>
            <person name="Kamat A."/>
            <person name="Kanga B."/>
            <person name="Kashin S."/>
            <person name="Khazanovich D."/>
            <person name="Kisner P."/>
            <person name="Lance K."/>
            <person name="Lara M."/>
            <person name="Lee W."/>
            <person name="Lennon N."/>
            <person name="Letendre F."/>
            <person name="LeVine R."/>
            <person name="Lipovsky A."/>
            <person name="Liu X."/>
            <person name="Liu J."/>
            <person name="Liu S."/>
            <person name="Lokyitsang T."/>
            <person name="Lokyitsang Y."/>
            <person name="Lubonja R."/>
            <person name="Lui A."/>
            <person name="MacDonald P."/>
            <person name="Magnisalis V."/>
            <person name="Maru K."/>
            <person name="Matthews C."/>
            <person name="McCusker W."/>
            <person name="McDonough S."/>
            <person name="Mehta T."/>
            <person name="Meldrim J."/>
            <person name="Meneus L."/>
            <person name="Mihai O."/>
            <person name="Mihalev A."/>
            <person name="Mihova T."/>
            <person name="Mittelman R."/>
            <person name="Mlenga V."/>
            <person name="Montmayeur A."/>
            <person name="Mulrain L."/>
            <person name="Navidi A."/>
            <person name="Naylor J."/>
            <person name="Negash T."/>
            <person name="Nguyen T."/>
            <person name="Nguyen N."/>
            <person name="Nicol R."/>
            <person name="Norbu C."/>
            <person name="Norbu N."/>
            <person name="Novod N."/>
            <person name="O'Neill B."/>
            <person name="Osman S."/>
            <person name="Markiewicz E."/>
            <person name="Oyono O.L."/>
            <person name="Patti C."/>
            <person name="Phunkhang P."/>
            <person name="Pierre F."/>
            <person name="Priest M."/>
            <person name="Raghuraman S."/>
            <person name="Rege F."/>
            <person name="Reyes R."/>
            <person name="Rise C."/>
            <person name="Rogov P."/>
            <person name="Ross K."/>
            <person name="Ryan E."/>
            <person name="Settipalli S."/>
            <person name="Shea T."/>
            <person name="Sherpa N."/>
            <person name="Shi L."/>
            <person name="Shih D."/>
            <person name="Sparrow T."/>
            <person name="Spaulding J."/>
            <person name="Stalker J."/>
            <person name="Stange-Thomann N."/>
            <person name="Stavropoulos S."/>
            <person name="Stone C."/>
            <person name="Strader C."/>
            <person name="Tesfaye S."/>
            <person name="Thomson T."/>
            <person name="Thoulutsang Y."/>
            <person name="Thoulutsang D."/>
            <person name="Topham K."/>
            <person name="Topping I."/>
            <person name="Tsamla T."/>
            <person name="Vassiliev H."/>
            <person name="Vo A."/>
            <person name="Wangchuk T."/>
            <person name="Wangdi T."/>
            <person name="Weiand M."/>
            <person name="Wilkinson J."/>
            <person name="Wilson A."/>
            <person name="Yadav S."/>
            <person name="Young G."/>
            <person name="Yu Q."/>
            <person name="Zembek L."/>
            <person name="Zhong D."/>
            <person name="Zimmer A."/>
            <person name="Zwirko Z."/>
            <person name="Jaffe D.B."/>
            <person name="Alvarez P."/>
            <person name="Brockman W."/>
            <person name="Butler J."/>
            <person name="Chin C."/>
            <person name="Gnerre S."/>
            <person name="Grabherr M."/>
            <person name="Kleber M."/>
            <person name="Mauceli E."/>
            <person name="MacCallum I."/>
        </authorList>
    </citation>
    <scope>NUCLEOTIDE SEQUENCE [LARGE SCALE GENOMIC DNA]</scope>
    <source>
        <strain evidence="7">Rob3c / Tucson 14021-0248.25</strain>
    </source>
</reference>
<dbReference type="Gene3D" id="1.20.1070.10">
    <property type="entry name" value="Rhodopsin 7-helix transmembrane proteins"/>
    <property type="match status" value="1"/>
</dbReference>
<dbReference type="HOGENOM" id="CLU_1534167_0_0_1"/>
<gene>
    <name evidence="6" type="primary">Dsec\GM26653</name>
    <name evidence="6" type="ORF">Dsec_GM26653</name>
</gene>
<keyword evidence="7" id="KW-1185">Reference proteome</keyword>
<proteinExistence type="predicted"/>
<keyword evidence="3 5" id="KW-1133">Transmembrane helix</keyword>
<dbReference type="PhylomeDB" id="B4IN20"/>
<evidence type="ECO:0000256" key="2">
    <source>
        <dbReference type="ARBA" id="ARBA00022692"/>
    </source>
</evidence>
<keyword evidence="2 5" id="KW-0812">Transmembrane</keyword>
<sequence>MALLLTAITYIADQVVDDENLRPRVGVGKSCWIYTGDMTVMIYFYGPMLLLIAFNITMFVLTAFRIMKVKKEAQNFTQQQNTTNRLNSDKQTYTLFLRLFIIMGLSWSLEIVSFLLSKKQAWAKAFMVADYFNWSQGTIIFVLFVLKPSTLKLLKERRAIKARSKQLLPGYAQML</sequence>
<dbReference type="GO" id="GO:0005886">
    <property type="term" value="C:plasma membrane"/>
    <property type="evidence" value="ECO:0007669"/>
    <property type="project" value="TreeGrafter"/>
</dbReference>
<dbReference type="PANTHER" id="PTHR47154">
    <property type="entry name" value="G-PROTEIN COUPLED RECEPTOR MTH-RELATED"/>
    <property type="match status" value="1"/>
</dbReference>
<evidence type="ECO:0000313" key="7">
    <source>
        <dbReference type="Proteomes" id="UP000001292"/>
    </source>
</evidence>
<dbReference type="CDD" id="cd15039">
    <property type="entry name" value="7tmB3_Methuselah-like"/>
    <property type="match status" value="1"/>
</dbReference>
<comment type="subcellular location">
    <subcellularLocation>
        <location evidence="1">Membrane</location>
        <topology evidence="1">Multi-pass membrane protein</topology>
    </subcellularLocation>
</comment>
<dbReference type="Proteomes" id="UP000001292">
    <property type="component" value="Unassembled WGS sequence"/>
</dbReference>
<keyword evidence="4 5" id="KW-0472">Membrane</keyword>
<dbReference type="AlphaFoldDB" id="B4IN20"/>
<dbReference type="STRING" id="7238.B4IN20"/>
<dbReference type="OMA" id="RIHWIIS"/>
<feature type="transmembrane region" description="Helical" evidence="5">
    <location>
        <begin position="42"/>
        <end position="64"/>
    </location>
</feature>
<evidence type="ECO:0000256" key="5">
    <source>
        <dbReference type="SAM" id="Phobius"/>
    </source>
</evidence>
<organism evidence="7">
    <name type="scientific">Drosophila sechellia</name>
    <name type="common">Fruit fly</name>
    <dbReference type="NCBI Taxonomy" id="7238"/>
    <lineage>
        <taxon>Eukaryota</taxon>
        <taxon>Metazoa</taxon>
        <taxon>Ecdysozoa</taxon>
        <taxon>Arthropoda</taxon>
        <taxon>Hexapoda</taxon>
        <taxon>Insecta</taxon>
        <taxon>Pterygota</taxon>
        <taxon>Neoptera</taxon>
        <taxon>Endopterygota</taxon>
        <taxon>Diptera</taxon>
        <taxon>Brachycera</taxon>
        <taxon>Muscomorpha</taxon>
        <taxon>Ephydroidea</taxon>
        <taxon>Drosophilidae</taxon>
        <taxon>Drosophila</taxon>
        <taxon>Sophophora</taxon>
    </lineage>
</organism>
<dbReference type="InterPro" id="IPR051384">
    <property type="entry name" value="Mth_GPCR"/>
</dbReference>
<accession>B4IN20</accession>
<dbReference type="EMBL" id="CH481394">
    <property type="protein sequence ID" value="EDW54729.1"/>
    <property type="molecule type" value="Genomic_DNA"/>
</dbReference>
<name>B4IN20_DROSE</name>
<evidence type="ECO:0000256" key="3">
    <source>
        <dbReference type="ARBA" id="ARBA00022989"/>
    </source>
</evidence>
<dbReference type="PANTHER" id="PTHR47154:SF2">
    <property type="entry name" value="G-PROTEIN COUPLED RECEPTOR MTH-RELATED"/>
    <property type="match status" value="1"/>
</dbReference>
<evidence type="ECO:0000313" key="6">
    <source>
        <dbReference type="EMBL" id="EDW54729.1"/>
    </source>
</evidence>
<evidence type="ECO:0000256" key="4">
    <source>
        <dbReference type="ARBA" id="ARBA00023136"/>
    </source>
</evidence>
<feature type="transmembrane region" description="Helical" evidence="5">
    <location>
        <begin position="95"/>
        <end position="116"/>
    </location>
</feature>
<dbReference type="Pfam" id="PF00002">
    <property type="entry name" value="7tm_2"/>
    <property type="match status" value="1"/>
</dbReference>